<evidence type="ECO:0000256" key="5">
    <source>
        <dbReference type="ARBA" id="ARBA00022670"/>
    </source>
</evidence>
<comment type="similarity">
    <text evidence="2">Belongs to the DDI1 family.</text>
</comment>
<keyword evidence="13" id="KW-1185">Reference proteome</keyword>
<dbReference type="Gene3D" id="3.10.20.90">
    <property type="entry name" value="Phosphatidylinositol 3-kinase Catalytic Subunit, Chain A, domain 1"/>
    <property type="match status" value="1"/>
</dbReference>
<dbReference type="KEGG" id="epa:110252168"/>
<feature type="compositionally biased region" description="Low complexity" evidence="9">
    <location>
        <begin position="369"/>
        <end position="391"/>
    </location>
</feature>
<evidence type="ECO:0000313" key="13">
    <source>
        <dbReference type="Proteomes" id="UP000887567"/>
    </source>
</evidence>
<dbReference type="Gene3D" id="2.40.70.10">
    <property type="entry name" value="Acid Proteases"/>
    <property type="match status" value="1"/>
</dbReference>
<feature type="domain" description="Ubiquitin-like" evidence="11">
    <location>
        <begin position="1"/>
        <end position="77"/>
    </location>
</feature>
<organism evidence="12 13">
    <name type="scientific">Exaiptasia diaphana</name>
    <name type="common">Tropical sea anemone</name>
    <name type="synonym">Aiptasia pulchella</name>
    <dbReference type="NCBI Taxonomy" id="2652724"/>
    <lineage>
        <taxon>Eukaryota</taxon>
        <taxon>Metazoa</taxon>
        <taxon>Cnidaria</taxon>
        <taxon>Anthozoa</taxon>
        <taxon>Hexacorallia</taxon>
        <taxon>Actiniaria</taxon>
        <taxon>Aiptasiidae</taxon>
        <taxon>Exaiptasia</taxon>
    </lineage>
</organism>
<dbReference type="InterPro" id="IPR015940">
    <property type="entry name" value="UBA"/>
</dbReference>
<dbReference type="OrthoDB" id="1047367at2759"/>
<evidence type="ECO:0000256" key="7">
    <source>
        <dbReference type="ARBA" id="ARBA00022801"/>
    </source>
</evidence>
<dbReference type="CDD" id="cd01796">
    <property type="entry name" value="Ubl_Ddi1_like"/>
    <property type="match status" value="1"/>
</dbReference>
<dbReference type="Pfam" id="PF00240">
    <property type="entry name" value="ubiquitin"/>
    <property type="match status" value="1"/>
</dbReference>
<evidence type="ECO:0000256" key="1">
    <source>
        <dbReference type="ARBA" id="ARBA00004496"/>
    </source>
</evidence>
<keyword evidence="4" id="KW-0963">Cytoplasm</keyword>
<dbReference type="InterPro" id="IPR019103">
    <property type="entry name" value="Peptidase_aspartic_DDI1-type"/>
</dbReference>
<dbReference type="GeneID" id="110252168"/>
<evidence type="ECO:0000259" key="10">
    <source>
        <dbReference type="PROSITE" id="PS50030"/>
    </source>
</evidence>
<evidence type="ECO:0000256" key="6">
    <source>
        <dbReference type="ARBA" id="ARBA00022750"/>
    </source>
</evidence>
<dbReference type="GO" id="GO:0015031">
    <property type="term" value="P:protein transport"/>
    <property type="evidence" value="ECO:0007669"/>
    <property type="project" value="UniProtKB-KW"/>
</dbReference>
<keyword evidence="3" id="KW-0813">Transport</keyword>
<dbReference type="FunFam" id="2.40.70.10:FF:000005">
    <property type="entry name" value="DNA damage inducible 1 homolog 2"/>
    <property type="match status" value="1"/>
</dbReference>
<evidence type="ECO:0000256" key="2">
    <source>
        <dbReference type="ARBA" id="ARBA00009136"/>
    </source>
</evidence>
<evidence type="ECO:0000259" key="11">
    <source>
        <dbReference type="PROSITE" id="PS50053"/>
    </source>
</evidence>
<dbReference type="RefSeq" id="XP_020914599.1">
    <property type="nucleotide sequence ID" value="XM_021058940.2"/>
</dbReference>
<dbReference type="Proteomes" id="UP000887567">
    <property type="component" value="Unplaced"/>
</dbReference>
<keyword evidence="5" id="KW-0645">Protease</keyword>
<dbReference type="Pfam" id="PF24669">
    <property type="entry name" value="Ddi2_HDD"/>
    <property type="match status" value="1"/>
</dbReference>
<dbReference type="Gene3D" id="1.10.8.10">
    <property type="entry name" value="DNA helicase RuvA subunit, C-terminal domain"/>
    <property type="match status" value="1"/>
</dbReference>
<dbReference type="PANTHER" id="PTHR15397:SF3">
    <property type="entry name" value="DNA DAMAGE INDUCIBLE 1 HOMOLOG 2"/>
    <property type="match status" value="1"/>
</dbReference>
<accession>A0A913Y5T4</accession>
<dbReference type="InterPro" id="IPR021109">
    <property type="entry name" value="Peptidase_aspartic_dom_sf"/>
</dbReference>
<keyword evidence="7" id="KW-0378">Hydrolase</keyword>
<evidence type="ECO:0000256" key="3">
    <source>
        <dbReference type="ARBA" id="ARBA00022448"/>
    </source>
</evidence>
<dbReference type="InterPro" id="IPR057273">
    <property type="entry name" value="Ddi1/2_HDD"/>
</dbReference>
<name>A0A913Y5T4_EXADI</name>
<dbReference type="GO" id="GO:0005737">
    <property type="term" value="C:cytoplasm"/>
    <property type="evidence" value="ECO:0007669"/>
    <property type="project" value="UniProtKB-SubCell"/>
</dbReference>
<dbReference type="InterPro" id="IPR033882">
    <property type="entry name" value="DDI1_N"/>
</dbReference>
<keyword evidence="6" id="KW-0064">Aspartyl protease</keyword>
<dbReference type="OMA" id="GHRLNAF"/>
<dbReference type="CDD" id="cd05479">
    <property type="entry name" value="RP_DDI"/>
    <property type="match status" value="1"/>
</dbReference>
<keyword evidence="8" id="KW-0653">Protein transport</keyword>
<dbReference type="EnsemblMetazoa" id="XM_021058940.2">
    <property type="protein sequence ID" value="XP_020914599.1"/>
    <property type="gene ID" value="LOC110252168"/>
</dbReference>
<evidence type="ECO:0008006" key="14">
    <source>
        <dbReference type="Google" id="ProtNLM"/>
    </source>
</evidence>
<comment type="subcellular location">
    <subcellularLocation>
        <location evidence="1">Cytoplasm</location>
    </subcellularLocation>
</comment>
<sequence length="441" mass="49173">MKVTITTEDGSLFTLDVSGDLELENFQALCEFETGIPAAQVVVIFEGTELKDAKKSLTDYGLKEGDVVLMRRRRVRAPPSNQGQGTAMEIDWGQIQLPSGANNRTQRPSSSRQRPNEDDPEYIRTMFLNDPHQLSLLKERNPELADAISNPAKFAEVLGKQRQEMNERNRQRIRTMNADIFDAEAQREIAEEIRMSNINQNMEAAMEYSPESFARVIMLYINCKLNGHPVKAFVDSGAQMTFMSSACAERCNITRLIDHRWSGIAQGVGQQKIIGRVHVAQIQIENDFLQSSFSVLQDQVMDLVLGLDMLKRHQCCIDLKDNTLIIGTTGTRTAFLPEAELPNNARLSTQEPQDTTQEMEDRNLAEALARSAQDASTSSSSSQQLQEQAPSGGSFPEEKILKLTNMGFKREEAIEELARCNGDADLAAVSLLAKSMKVPSK</sequence>
<dbReference type="SUPFAM" id="SSF50630">
    <property type="entry name" value="Acid proteases"/>
    <property type="match status" value="1"/>
</dbReference>
<evidence type="ECO:0000256" key="4">
    <source>
        <dbReference type="ARBA" id="ARBA00022490"/>
    </source>
</evidence>
<dbReference type="SUPFAM" id="SSF54236">
    <property type="entry name" value="Ubiquitin-like"/>
    <property type="match status" value="1"/>
</dbReference>
<feature type="region of interest" description="Disordered" evidence="9">
    <location>
        <begin position="98"/>
        <end position="118"/>
    </location>
</feature>
<dbReference type="PANTHER" id="PTHR15397">
    <property type="entry name" value="SODIUM-GLUCOSE COTRANSPORTER REGULATORY PROTEIN -RELATED"/>
    <property type="match status" value="1"/>
</dbReference>
<dbReference type="GO" id="GO:0004190">
    <property type="term" value="F:aspartic-type endopeptidase activity"/>
    <property type="evidence" value="ECO:0007669"/>
    <property type="project" value="UniProtKB-KW"/>
</dbReference>
<feature type="compositionally biased region" description="Polar residues" evidence="9">
    <location>
        <begin position="345"/>
        <end position="356"/>
    </location>
</feature>
<protein>
    <recommendedName>
        <fullName evidence="14">DNA damage-inducible protein 1</fullName>
    </recommendedName>
</protein>
<dbReference type="Pfam" id="PF00627">
    <property type="entry name" value="UBA"/>
    <property type="match status" value="1"/>
</dbReference>
<dbReference type="InterPro" id="IPR000626">
    <property type="entry name" value="Ubiquitin-like_dom"/>
</dbReference>
<dbReference type="PROSITE" id="PS50053">
    <property type="entry name" value="UBIQUITIN_2"/>
    <property type="match status" value="1"/>
</dbReference>
<dbReference type="AlphaFoldDB" id="A0A913Y5T4"/>
<evidence type="ECO:0000313" key="12">
    <source>
        <dbReference type="EnsemblMetazoa" id="XP_020914599.1"/>
    </source>
</evidence>
<dbReference type="PROSITE" id="PS50030">
    <property type="entry name" value="UBA"/>
    <property type="match status" value="1"/>
</dbReference>
<dbReference type="SMART" id="SM00213">
    <property type="entry name" value="UBQ"/>
    <property type="match status" value="1"/>
</dbReference>
<reference evidence="12" key="1">
    <citation type="submission" date="2022-11" db="UniProtKB">
        <authorList>
            <consortium name="EnsemblMetazoa"/>
        </authorList>
    </citation>
    <scope>IDENTIFICATION</scope>
</reference>
<dbReference type="InterPro" id="IPR009060">
    <property type="entry name" value="UBA-like_sf"/>
</dbReference>
<feature type="region of interest" description="Disordered" evidence="9">
    <location>
        <begin position="338"/>
        <end position="398"/>
    </location>
</feature>
<dbReference type="SMART" id="SM00165">
    <property type="entry name" value="UBA"/>
    <property type="match status" value="1"/>
</dbReference>
<evidence type="ECO:0000256" key="9">
    <source>
        <dbReference type="SAM" id="MobiDB-lite"/>
    </source>
</evidence>
<dbReference type="Pfam" id="PF09668">
    <property type="entry name" value="Asp_protease"/>
    <property type="match status" value="1"/>
</dbReference>
<dbReference type="GO" id="GO:0006508">
    <property type="term" value="P:proteolysis"/>
    <property type="evidence" value="ECO:0007669"/>
    <property type="project" value="UniProtKB-KW"/>
</dbReference>
<dbReference type="InterPro" id="IPR029071">
    <property type="entry name" value="Ubiquitin-like_domsf"/>
</dbReference>
<dbReference type="SUPFAM" id="SSF46934">
    <property type="entry name" value="UBA-like"/>
    <property type="match status" value="1"/>
</dbReference>
<evidence type="ECO:0000256" key="8">
    <source>
        <dbReference type="ARBA" id="ARBA00022927"/>
    </source>
</evidence>
<proteinExistence type="inferred from homology"/>
<feature type="domain" description="UBA" evidence="10">
    <location>
        <begin position="394"/>
        <end position="434"/>
    </location>
</feature>